<dbReference type="PROSITE" id="PS51746">
    <property type="entry name" value="PPM_2"/>
    <property type="match status" value="1"/>
</dbReference>
<dbReference type="Proteomes" id="UP001628156">
    <property type="component" value="Unassembled WGS sequence"/>
</dbReference>
<reference evidence="2 3" key="1">
    <citation type="journal article" date="2019" name="PLoS Negl. Trop. Dis.">
        <title>Whole genome sequencing of Entamoeba nuttalli reveals mammalian host-related molecular signatures and a novel octapeptide-repeat surface protein.</title>
        <authorList>
            <person name="Tanaka M."/>
            <person name="Makiuchi T."/>
            <person name="Komiyama T."/>
            <person name="Shiina T."/>
            <person name="Osaki K."/>
            <person name="Tachibana H."/>
        </authorList>
    </citation>
    <scope>NUCLEOTIDE SEQUENCE [LARGE SCALE GENOMIC DNA]</scope>
    <source>
        <strain evidence="2 3">P19-061405</strain>
    </source>
</reference>
<accession>A0ABQ0DUL7</accession>
<name>A0ABQ0DUL7_9EUKA</name>
<dbReference type="PANTHER" id="PTHR47992">
    <property type="entry name" value="PROTEIN PHOSPHATASE"/>
    <property type="match status" value="1"/>
</dbReference>
<dbReference type="Pfam" id="PF00481">
    <property type="entry name" value="PP2C"/>
    <property type="match status" value="1"/>
</dbReference>
<dbReference type="InterPro" id="IPR001932">
    <property type="entry name" value="PPM-type_phosphatase-like_dom"/>
</dbReference>
<evidence type="ECO:0000259" key="1">
    <source>
        <dbReference type="PROSITE" id="PS51746"/>
    </source>
</evidence>
<sequence>MNNEKTPYYIDYDDYSFQNKEKIIFDTSVMEQYMSMSLSKSFEDQHNQLELPPLTFCYLLKPGEDVVKVDGLEINQMGDPGLKFQEYILQHIEPSKSYEIAICQSIGRRGKMEDTVVVDCSSIEGTDIIGVFDGHNGKDAAYLCTEQYIKTFKENEGTFEAKLIKTHKQLHEKSCETSKSGTTSTVAFIDKDTIRIAYCGDSPAYIYKNNKIKKITKEHKATNSAEVERIEMNGGVVFGMFGVKRVNGQIMVTRSIGDPSLHPPLTTEPDFIKLEKKGIELLFLMSDGITDGVTEKELEDIISKSGGMFNIAFDTLKLAYVNESSDNLTFIVIKIN</sequence>
<dbReference type="EMBL" id="BAAFRS010000297">
    <property type="protein sequence ID" value="GAB1226540.1"/>
    <property type="molecule type" value="Genomic_DNA"/>
</dbReference>
<dbReference type="SMART" id="SM00332">
    <property type="entry name" value="PP2Cc"/>
    <property type="match status" value="1"/>
</dbReference>
<keyword evidence="3" id="KW-1185">Reference proteome</keyword>
<protein>
    <recommendedName>
        <fullName evidence="1">PPM-type phosphatase domain-containing protein</fullName>
    </recommendedName>
</protein>
<organism evidence="2 3">
    <name type="scientific">Entamoeba nuttalli</name>
    <dbReference type="NCBI Taxonomy" id="412467"/>
    <lineage>
        <taxon>Eukaryota</taxon>
        <taxon>Amoebozoa</taxon>
        <taxon>Evosea</taxon>
        <taxon>Archamoebae</taxon>
        <taxon>Mastigamoebida</taxon>
        <taxon>Entamoebidae</taxon>
        <taxon>Entamoeba</taxon>
    </lineage>
</organism>
<gene>
    <name evidence="2" type="ORF">ENUP19_0297G0041</name>
</gene>
<evidence type="ECO:0000313" key="3">
    <source>
        <dbReference type="Proteomes" id="UP001628156"/>
    </source>
</evidence>
<comment type="caution">
    <text evidence="2">The sequence shown here is derived from an EMBL/GenBank/DDBJ whole genome shotgun (WGS) entry which is preliminary data.</text>
</comment>
<dbReference type="Gene3D" id="3.60.40.10">
    <property type="entry name" value="PPM-type phosphatase domain"/>
    <property type="match status" value="1"/>
</dbReference>
<feature type="domain" description="PPM-type phosphatase" evidence="1">
    <location>
        <begin position="99"/>
        <end position="335"/>
    </location>
</feature>
<dbReference type="InterPro" id="IPR015655">
    <property type="entry name" value="PP2C"/>
</dbReference>
<dbReference type="CDD" id="cd00143">
    <property type="entry name" value="PP2Cc"/>
    <property type="match status" value="1"/>
</dbReference>
<dbReference type="SUPFAM" id="SSF81606">
    <property type="entry name" value="PP2C-like"/>
    <property type="match status" value="1"/>
</dbReference>
<evidence type="ECO:0000313" key="2">
    <source>
        <dbReference type="EMBL" id="GAB1226540.1"/>
    </source>
</evidence>
<dbReference type="InterPro" id="IPR036457">
    <property type="entry name" value="PPM-type-like_dom_sf"/>
</dbReference>
<proteinExistence type="predicted"/>